<evidence type="ECO:0000313" key="4">
    <source>
        <dbReference type="EMBL" id="NYT49804.1"/>
    </source>
</evidence>
<dbReference type="GO" id="GO:0015833">
    <property type="term" value="P:peptide transport"/>
    <property type="evidence" value="ECO:0007669"/>
    <property type="project" value="TreeGrafter"/>
</dbReference>
<dbReference type="Gene3D" id="3.10.105.10">
    <property type="entry name" value="Dipeptide-binding Protein, Domain 3"/>
    <property type="match status" value="1"/>
</dbReference>
<evidence type="ECO:0000256" key="2">
    <source>
        <dbReference type="ARBA" id="ARBA00022729"/>
    </source>
</evidence>
<organism evidence="4 5">
    <name type="scientific">Parapusillimonas granuli</name>
    <dbReference type="NCBI Taxonomy" id="380911"/>
    <lineage>
        <taxon>Bacteria</taxon>
        <taxon>Pseudomonadati</taxon>
        <taxon>Pseudomonadota</taxon>
        <taxon>Betaproteobacteria</taxon>
        <taxon>Burkholderiales</taxon>
        <taxon>Alcaligenaceae</taxon>
        <taxon>Parapusillimonas</taxon>
    </lineage>
</organism>
<protein>
    <submittedName>
        <fullName evidence="4">ABC transporter substrate-binding protein</fullName>
    </submittedName>
</protein>
<evidence type="ECO:0000259" key="3">
    <source>
        <dbReference type="Pfam" id="PF00496"/>
    </source>
</evidence>
<dbReference type="Gene3D" id="3.40.190.10">
    <property type="entry name" value="Periplasmic binding protein-like II"/>
    <property type="match status" value="1"/>
</dbReference>
<dbReference type="CDD" id="cd00995">
    <property type="entry name" value="PBP2_NikA_DppA_OppA_like"/>
    <property type="match status" value="1"/>
</dbReference>
<dbReference type="PANTHER" id="PTHR30290:SF38">
    <property type="entry name" value="D,D-DIPEPTIDE-BINDING PERIPLASMIC PROTEIN DDPA-RELATED"/>
    <property type="match status" value="1"/>
</dbReference>
<dbReference type="AlphaFoldDB" id="A0A853FUZ6"/>
<proteinExistence type="inferred from homology"/>
<comment type="similarity">
    <text evidence="1">Belongs to the bacterial solute-binding protein 5 family.</text>
</comment>
<sequence length="506" mass="56353">MAAPAGTLTVVVPNFGRELLDLGKTSTQDLQYTGHINDPLIGTAPDGSLAPGRGLAESWTMSEDAKTYTLKLRQGVKWHDGKPFTSDDVVFSLTERFIAKDAICTFCRLLQSIESVKAPDPHTVVIQLKSPDPLYLAILSARDGDIRMLARHNYRATPEGFELVGDPIGTGPWKYSSFSRGVEMTLSANADYWDKARIPDFASMRIVPRSQPSTRLSMVRSGEADMAFVDPRQADDARAAGLNVMTAKGAAIASLEFYGCYQQEMLCHKQDFREALVRAIDMPTIFKHIYPKGTAQPISSAYWPVDQSIGFDPNQKPYAYDPKRAAELLKKVGYKGTTVKIWSVRTVSIPEAPEIMELVDGYLRAAGFKTEVTPMEFGAFRPRYASTPQRWETQYAAHLYLNAPGVRPTVLPNLRVAVIGQDVGGLIQGYWDLPGINQEWKKLITLHKADELETALRALNKKMHSEFINHPVAMKSQVAVVGKRVESWTPSLYGFAWHLETVKQRK</sequence>
<dbReference type="GO" id="GO:1904680">
    <property type="term" value="F:peptide transmembrane transporter activity"/>
    <property type="evidence" value="ECO:0007669"/>
    <property type="project" value="TreeGrafter"/>
</dbReference>
<accession>A0A853FUZ6</accession>
<evidence type="ECO:0000256" key="1">
    <source>
        <dbReference type="ARBA" id="ARBA00005695"/>
    </source>
</evidence>
<dbReference type="Proteomes" id="UP000559809">
    <property type="component" value="Unassembled WGS sequence"/>
</dbReference>
<dbReference type="RefSeq" id="WP_180155119.1">
    <property type="nucleotide sequence ID" value="NZ_JACCEM010000005.1"/>
</dbReference>
<dbReference type="Pfam" id="PF00496">
    <property type="entry name" value="SBP_bac_5"/>
    <property type="match status" value="1"/>
</dbReference>
<evidence type="ECO:0000313" key="5">
    <source>
        <dbReference type="Proteomes" id="UP000559809"/>
    </source>
</evidence>
<comment type="caution">
    <text evidence="4">The sequence shown here is derived from an EMBL/GenBank/DDBJ whole genome shotgun (WGS) entry which is preliminary data.</text>
</comment>
<reference evidence="4 5" key="1">
    <citation type="submission" date="2020-07" db="EMBL/GenBank/DDBJ databases">
        <title>Taxonomic revisions and descriptions of new bacterial species based on genomic comparisons in the high-G+C-content subgroup of the family Alcaligenaceae.</title>
        <authorList>
            <person name="Szabo A."/>
            <person name="Felfoldi T."/>
        </authorList>
    </citation>
    <scope>NUCLEOTIDE SEQUENCE [LARGE SCALE GENOMIC DNA]</scope>
    <source>
        <strain evidence="4 5">LMG 24012</strain>
    </source>
</reference>
<keyword evidence="5" id="KW-1185">Reference proteome</keyword>
<dbReference type="EMBL" id="JACCEM010000005">
    <property type="protein sequence ID" value="NYT49804.1"/>
    <property type="molecule type" value="Genomic_DNA"/>
</dbReference>
<gene>
    <name evidence="4" type="ORF">H0A72_10845</name>
</gene>
<dbReference type="SUPFAM" id="SSF53850">
    <property type="entry name" value="Periplasmic binding protein-like II"/>
    <property type="match status" value="1"/>
</dbReference>
<dbReference type="InterPro" id="IPR000914">
    <property type="entry name" value="SBP_5_dom"/>
</dbReference>
<dbReference type="InterPro" id="IPR039424">
    <property type="entry name" value="SBP_5"/>
</dbReference>
<dbReference type="PANTHER" id="PTHR30290">
    <property type="entry name" value="PERIPLASMIC BINDING COMPONENT OF ABC TRANSPORTER"/>
    <property type="match status" value="1"/>
</dbReference>
<name>A0A853FUZ6_9BURK</name>
<feature type="domain" description="Solute-binding protein family 5" evidence="3">
    <location>
        <begin position="54"/>
        <end position="382"/>
    </location>
</feature>
<keyword evidence="2" id="KW-0732">Signal</keyword>